<reference evidence="1 2" key="1">
    <citation type="submission" date="2023-06" db="EMBL/GenBank/DDBJ databases">
        <title>Paenibacillus polygonum sp. nov., an endophytic bacterium, isolated from Polygonum lapathifolium L. in Nanji Wetland National Nature Reserve, South of Poyang Lake, Jiangxi Province, China.</title>
        <authorList>
            <person name="Yu Z."/>
        </authorList>
    </citation>
    <scope>NUCLEOTIDE SEQUENCE [LARGE SCALE GENOMIC DNA]</scope>
    <source>
        <strain evidence="1 2">C31</strain>
    </source>
</reference>
<dbReference type="InterPro" id="IPR012650">
    <property type="entry name" value="CHP02328"/>
</dbReference>
<protein>
    <submittedName>
        <fullName evidence="1">TIGR02328 family protein</fullName>
    </submittedName>
</protein>
<dbReference type="Proteomes" id="UP001236415">
    <property type="component" value="Chromosome"/>
</dbReference>
<dbReference type="NCBIfam" id="TIGR02328">
    <property type="entry name" value="TIGR02328 family protein"/>
    <property type="match status" value="1"/>
</dbReference>
<gene>
    <name evidence="1" type="ORF">QPK24_01760</name>
</gene>
<name>A0ABY8X249_9BACL</name>
<accession>A0ABY8X249</accession>
<proteinExistence type="predicted"/>
<dbReference type="EMBL" id="CP127162">
    <property type="protein sequence ID" value="WIV19505.1"/>
    <property type="molecule type" value="Genomic_DNA"/>
</dbReference>
<evidence type="ECO:0000313" key="1">
    <source>
        <dbReference type="EMBL" id="WIV19505.1"/>
    </source>
</evidence>
<evidence type="ECO:0000313" key="2">
    <source>
        <dbReference type="Proteomes" id="UP001236415"/>
    </source>
</evidence>
<keyword evidence="2" id="KW-1185">Reference proteome</keyword>
<dbReference type="Pfam" id="PF03013">
    <property type="entry name" value="Pyr_excise"/>
    <property type="match status" value="1"/>
</dbReference>
<organism evidence="1 2">
    <name type="scientific">Paenibacillus polygoni</name>
    <dbReference type="NCBI Taxonomy" id="3050112"/>
    <lineage>
        <taxon>Bacteria</taxon>
        <taxon>Bacillati</taxon>
        <taxon>Bacillota</taxon>
        <taxon>Bacilli</taxon>
        <taxon>Bacillales</taxon>
        <taxon>Paenibacillaceae</taxon>
        <taxon>Paenibacillus</taxon>
    </lineage>
</organism>
<sequence>MRLWHEDLISKLPRAQLLGQHRECCALRGKGWGKKHATVNYVFEYHPMKLVRYHLLIIEEMKNRGYNVDILWEDPLYRGKQSERWEVEYTESLDEYGRYEEHNDDYMEECMQNLASKGIYIMIVEKDQGSAI</sequence>
<dbReference type="RefSeq" id="WP_285745656.1">
    <property type="nucleotide sequence ID" value="NZ_CP127162.1"/>
</dbReference>
<dbReference type="InterPro" id="IPR004260">
    <property type="entry name" value="Pyr-dimer_DNA_glycosylase"/>
</dbReference>